<evidence type="ECO:0000256" key="1">
    <source>
        <dbReference type="SAM" id="Phobius"/>
    </source>
</evidence>
<name>A0AB37U8F3_9CYAN</name>
<gene>
    <name evidence="2" type="ORF">DSM107010_71720</name>
</gene>
<feature type="transmembrane region" description="Helical" evidence="1">
    <location>
        <begin position="9"/>
        <end position="27"/>
    </location>
</feature>
<organism evidence="2 3">
    <name type="scientific">Chroococcidiopsis cubana SAG 39.79</name>
    <dbReference type="NCBI Taxonomy" id="388085"/>
    <lineage>
        <taxon>Bacteria</taxon>
        <taxon>Bacillati</taxon>
        <taxon>Cyanobacteriota</taxon>
        <taxon>Cyanophyceae</taxon>
        <taxon>Chroococcidiopsidales</taxon>
        <taxon>Chroococcidiopsidaceae</taxon>
        <taxon>Chroococcidiopsis</taxon>
    </lineage>
</organism>
<comment type="caution">
    <text evidence="2">The sequence shown here is derived from an EMBL/GenBank/DDBJ whole genome shotgun (WGS) entry which is preliminary data.</text>
</comment>
<evidence type="ECO:0000313" key="3">
    <source>
        <dbReference type="Proteomes" id="UP000282574"/>
    </source>
</evidence>
<dbReference type="AlphaFoldDB" id="A0AB37U8F3"/>
<keyword evidence="1" id="KW-0812">Transmembrane</keyword>
<accession>A0AB37U8F3</accession>
<sequence length="48" mass="5470">MKHDYTTNIAIYLCLTLFVHYFSNYIIPALQALTTPVEFVSQNFGVTA</sequence>
<keyword evidence="1" id="KW-1133">Transmembrane helix</keyword>
<keyword evidence="1" id="KW-0472">Membrane</keyword>
<evidence type="ECO:0008006" key="4">
    <source>
        <dbReference type="Google" id="ProtNLM"/>
    </source>
</evidence>
<protein>
    <recommendedName>
        <fullName evidence="4">Major facilitator superfamily (MFS) profile domain-containing protein</fullName>
    </recommendedName>
</protein>
<dbReference type="RefSeq" id="WP_158631975.1">
    <property type="nucleotide sequence ID" value="NZ_JAVKZF010000004.1"/>
</dbReference>
<evidence type="ECO:0000313" key="2">
    <source>
        <dbReference type="EMBL" id="RUS94681.1"/>
    </source>
</evidence>
<dbReference type="EMBL" id="RSCK01000204">
    <property type="protein sequence ID" value="RUS94681.1"/>
    <property type="molecule type" value="Genomic_DNA"/>
</dbReference>
<reference evidence="2 3" key="1">
    <citation type="journal article" date="2019" name="Genome Biol. Evol.">
        <title>Day and night: Metabolic profiles and evolutionary relationships of six axenic non-marine cyanobacteria.</title>
        <authorList>
            <person name="Will S.E."/>
            <person name="Henke P."/>
            <person name="Boedeker C."/>
            <person name="Huang S."/>
            <person name="Brinkmann H."/>
            <person name="Rohde M."/>
            <person name="Jarek M."/>
            <person name="Friedl T."/>
            <person name="Seufert S."/>
            <person name="Schumacher M."/>
            <person name="Overmann J."/>
            <person name="Neumann-Schaal M."/>
            <person name="Petersen J."/>
        </authorList>
    </citation>
    <scope>NUCLEOTIDE SEQUENCE [LARGE SCALE GENOMIC DNA]</scope>
    <source>
        <strain evidence="2 3">SAG 39.79</strain>
    </source>
</reference>
<keyword evidence="3" id="KW-1185">Reference proteome</keyword>
<dbReference type="Proteomes" id="UP000282574">
    <property type="component" value="Unassembled WGS sequence"/>
</dbReference>
<proteinExistence type="predicted"/>